<sequence>MRDVTMIDQTVLRAGEGGLVTLQPEGWPAPKGYANGMAGRGRVVFVGGQIGWDAEGRFAEGMVGQIAQALRNILAVLAAAGGGPQHIARLTWYVTDMEAYRANLKPLGRAYREVMGAHYPAMAVMRVVELVEREALVEIEATAVLPE</sequence>
<dbReference type="Proteomes" id="UP000196655">
    <property type="component" value="Unassembled WGS sequence"/>
</dbReference>
<dbReference type="GO" id="GO:0019239">
    <property type="term" value="F:deaminase activity"/>
    <property type="evidence" value="ECO:0007669"/>
    <property type="project" value="TreeGrafter"/>
</dbReference>
<reference evidence="3" key="1">
    <citation type="submission" date="2017-05" db="EMBL/GenBank/DDBJ databases">
        <authorList>
            <person name="Macchi M."/>
            <person name="Festa S."/>
            <person name="Coppotelli B.M."/>
            <person name="Morelli I.S."/>
        </authorList>
    </citation>
    <scope>NUCLEOTIDE SEQUENCE [LARGE SCALE GENOMIC DNA]</scope>
    <source>
        <strain evidence="3">I</strain>
    </source>
</reference>
<dbReference type="STRING" id="1122125.GCA_000423185_02174"/>
<organism evidence="2 3">
    <name type="scientific">Inquilinus limosus</name>
    <dbReference type="NCBI Taxonomy" id="171674"/>
    <lineage>
        <taxon>Bacteria</taxon>
        <taxon>Pseudomonadati</taxon>
        <taxon>Pseudomonadota</taxon>
        <taxon>Alphaproteobacteria</taxon>
        <taxon>Rhodospirillales</taxon>
        <taxon>Rhodospirillaceae</taxon>
        <taxon>Inquilinus</taxon>
    </lineage>
</organism>
<dbReference type="PANTHER" id="PTHR11803:SF58">
    <property type="entry name" value="PROTEIN HMF1-RELATED"/>
    <property type="match status" value="1"/>
</dbReference>
<name>A0A211ZMP2_9PROT</name>
<gene>
    <name evidence="2" type="ORF">BWR60_14375</name>
</gene>
<protein>
    <submittedName>
        <fullName evidence="2">Enamine deaminase RidA</fullName>
    </submittedName>
</protein>
<dbReference type="Pfam" id="PF01042">
    <property type="entry name" value="Ribonuc_L-PSP"/>
    <property type="match status" value="1"/>
</dbReference>
<dbReference type="AlphaFoldDB" id="A0A211ZMP2"/>
<proteinExistence type="inferred from homology"/>
<dbReference type="Gene3D" id="3.30.1330.40">
    <property type="entry name" value="RutC-like"/>
    <property type="match status" value="1"/>
</dbReference>
<dbReference type="InterPro" id="IPR035959">
    <property type="entry name" value="RutC-like_sf"/>
</dbReference>
<evidence type="ECO:0000256" key="1">
    <source>
        <dbReference type="ARBA" id="ARBA00010552"/>
    </source>
</evidence>
<comment type="similarity">
    <text evidence="1">Belongs to the RutC family.</text>
</comment>
<dbReference type="EMBL" id="NHON01000023">
    <property type="protein sequence ID" value="OWJ66519.1"/>
    <property type="molecule type" value="Genomic_DNA"/>
</dbReference>
<comment type="caution">
    <text evidence="2">The sequence shown here is derived from an EMBL/GenBank/DDBJ whole genome shotgun (WGS) entry which is preliminary data.</text>
</comment>
<evidence type="ECO:0000313" key="2">
    <source>
        <dbReference type="EMBL" id="OWJ66519.1"/>
    </source>
</evidence>
<dbReference type="OrthoDB" id="9803101at2"/>
<keyword evidence="3" id="KW-1185">Reference proteome</keyword>
<dbReference type="PANTHER" id="PTHR11803">
    <property type="entry name" value="2-IMINOBUTANOATE/2-IMINOPROPANOATE DEAMINASE RIDA"/>
    <property type="match status" value="1"/>
</dbReference>
<dbReference type="InterPro" id="IPR006175">
    <property type="entry name" value="YjgF/YER057c/UK114"/>
</dbReference>
<dbReference type="GO" id="GO:0005829">
    <property type="term" value="C:cytosol"/>
    <property type="evidence" value="ECO:0007669"/>
    <property type="project" value="TreeGrafter"/>
</dbReference>
<accession>A0A211ZMP2</accession>
<dbReference type="SUPFAM" id="SSF55298">
    <property type="entry name" value="YjgF-like"/>
    <property type="match status" value="1"/>
</dbReference>
<evidence type="ECO:0000313" key="3">
    <source>
        <dbReference type="Proteomes" id="UP000196655"/>
    </source>
</evidence>
<dbReference type="CDD" id="cd00448">
    <property type="entry name" value="YjgF_YER057c_UK114_family"/>
    <property type="match status" value="1"/>
</dbReference>